<dbReference type="AlphaFoldDB" id="A0A9P1MWD4"/>
<dbReference type="GO" id="GO:0006897">
    <property type="term" value="P:endocytosis"/>
    <property type="evidence" value="ECO:0007669"/>
    <property type="project" value="TreeGrafter"/>
</dbReference>
<feature type="transmembrane region" description="Helical" evidence="7">
    <location>
        <begin position="777"/>
        <end position="798"/>
    </location>
</feature>
<dbReference type="EMBL" id="CANHGI010000002">
    <property type="protein sequence ID" value="CAI5441338.1"/>
    <property type="molecule type" value="Genomic_DNA"/>
</dbReference>
<evidence type="ECO:0000313" key="10">
    <source>
        <dbReference type="Proteomes" id="UP001152747"/>
    </source>
</evidence>
<evidence type="ECO:0000256" key="5">
    <source>
        <dbReference type="ARBA" id="ARBA00023136"/>
    </source>
</evidence>
<dbReference type="Gene3D" id="1.20.1640.10">
    <property type="entry name" value="Multidrug efflux transporter AcrB transmembrane domain"/>
    <property type="match status" value="2"/>
</dbReference>
<evidence type="ECO:0000256" key="1">
    <source>
        <dbReference type="ARBA" id="ARBA00004141"/>
    </source>
</evidence>
<gene>
    <name evidence="9" type="ORF">CAMP_LOCUS3975</name>
</gene>
<reference evidence="9" key="1">
    <citation type="submission" date="2022-11" db="EMBL/GenBank/DDBJ databases">
        <authorList>
            <person name="Kikuchi T."/>
        </authorList>
    </citation>
    <scope>NUCLEOTIDE SEQUENCE</scope>
    <source>
        <strain evidence="9">PS1010</strain>
    </source>
</reference>
<dbReference type="GO" id="GO:0005886">
    <property type="term" value="C:plasma membrane"/>
    <property type="evidence" value="ECO:0007669"/>
    <property type="project" value="TreeGrafter"/>
</dbReference>
<keyword evidence="3 7" id="KW-0812">Transmembrane</keyword>
<sequence length="852" mass="96914">MGKLEQFFDSYGRFISRKPFFFILIPSVLTIISTYGFLYFHSSDDIWDIYAPTNGISRIEESSLKRFEYASGSHHHRMQILITRKDGNNILDNLSLTEISKNHKIIADNITAFDGNTSRHYKDLCGVYCNDSNAGVIAFLQACINETSSNSFKLTFPNAEALQKKIFIGYSLGDLTMKNNIVKEAKMIILHYMVDTNIENGRILATDFENKLRFFFASLTETSPDLNYSLLSRTRELEEQRQITITSIPFLGITIIVLTAFMLATLVRLPFYTSQHIESIIGVLSPGMALWTTTGFLWWLGYPFSNILTVVPFLIVTIGIDDAFLILAGWRHSTKGESLEVRMGQSVAISGASVTVTSITDVACFATGLFSNMPVVQLFCLYTTVALTVDFFYQMTFFTAFVGICVRKQVEIEKIENDPKEERIKNKDDQKSSIASKLSFIPSIIQDPQDRTILEIFIDFLHTGIAKIVVLVVFLIHIAICLSLVADVNTNFNMENLYLEDSPLTEISRRMQNFVLGEAFVVNFGVYPMPDFSNETILGKFNELVEKLESMPKFSAGPENTNLWTRDYTYAIAFWGDPENFWNKEDMYTNIKEYDVDEKFITYDNSTGEPIVDGFFFTITYHNFSNFLEVEEFLTDRRNLLKSYADYFNITSHHPFEKVPTESAASAPANFISTSVSGIIVMSILVLIFVMNFEAIISVVVSIISICLGIVVYLHLWNVNLDAVSLISMLMSIGFSVDYSAHVCYHYFAHCHIDEDHWRTHNYAETKDRLLSTFRGVAWPVLQSGLSTIIGMFPLMFVRAYVVAVFWKTVILVGILGMLHALVLLPVIFILTHDFKLLFKKRRNVRDIELSS</sequence>
<feature type="transmembrane region" description="Helical" evidence="7">
    <location>
        <begin position="307"/>
        <end position="327"/>
    </location>
</feature>
<feature type="transmembrane region" description="Helical" evidence="7">
    <location>
        <begin position="723"/>
        <end position="741"/>
    </location>
</feature>
<dbReference type="PANTHER" id="PTHR10796:SF103">
    <property type="entry name" value="SSD DOMAIN-CONTAINING PROTEIN"/>
    <property type="match status" value="1"/>
</dbReference>
<dbReference type="GO" id="GO:0018996">
    <property type="term" value="P:molting cycle, collagen and cuticulin-based cuticle"/>
    <property type="evidence" value="ECO:0007669"/>
    <property type="project" value="TreeGrafter"/>
</dbReference>
<evidence type="ECO:0000313" key="9">
    <source>
        <dbReference type="EMBL" id="CAI5441338.1"/>
    </source>
</evidence>
<feature type="transmembrane region" description="Helical" evidence="7">
    <location>
        <begin position="810"/>
        <end position="832"/>
    </location>
</feature>
<keyword evidence="10" id="KW-1185">Reference proteome</keyword>
<dbReference type="OrthoDB" id="6510177at2759"/>
<accession>A0A9P1MWD4</accession>
<feature type="transmembrane region" description="Helical" evidence="7">
    <location>
        <begin position="20"/>
        <end position="40"/>
    </location>
</feature>
<keyword evidence="4 7" id="KW-1133">Transmembrane helix</keyword>
<dbReference type="InterPro" id="IPR000731">
    <property type="entry name" value="SSD"/>
</dbReference>
<feature type="domain" description="SSD" evidence="8">
    <location>
        <begin position="247"/>
        <end position="404"/>
    </location>
</feature>
<evidence type="ECO:0000256" key="7">
    <source>
        <dbReference type="SAM" id="Phobius"/>
    </source>
</evidence>
<proteinExistence type="inferred from homology"/>
<keyword evidence="5 7" id="KW-0472">Membrane</keyword>
<dbReference type="Proteomes" id="UP001152747">
    <property type="component" value="Unassembled WGS sequence"/>
</dbReference>
<dbReference type="SUPFAM" id="SSF82866">
    <property type="entry name" value="Multidrug efflux transporter AcrB transmembrane domain"/>
    <property type="match status" value="2"/>
</dbReference>
<keyword evidence="6" id="KW-0325">Glycoprotein</keyword>
<dbReference type="GO" id="GO:0030659">
    <property type="term" value="C:cytoplasmic vesicle membrane"/>
    <property type="evidence" value="ECO:0007669"/>
    <property type="project" value="TreeGrafter"/>
</dbReference>
<comment type="caution">
    <text evidence="9">The sequence shown here is derived from an EMBL/GenBank/DDBJ whole genome shotgun (WGS) entry which is preliminary data.</text>
</comment>
<dbReference type="PANTHER" id="PTHR10796">
    <property type="entry name" value="PATCHED-RELATED"/>
    <property type="match status" value="1"/>
</dbReference>
<evidence type="ECO:0000256" key="4">
    <source>
        <dbReference type="ARBA" id="ARBA00022989"/>
    </source>
</evidence>
<feature type="transmembrane region" description="Helical" evidence="7">
    <location>
        <begin position="279"/>
        <end position="301"/>
    </location>
</feature>
<evidence type="ECO:0000259" key="8">
    <source>
        <dbReference type="PROSITE" id="PS50156"/>
    </source>
</evidence>
<evidence type="ECO:0000256" key="6">
    <source>
        <dbReference type="ARBA" id="ARBA00023180"/>
    </source>
</evidence>
<dbReference type="PROSITE" id="PS50156">
    <property type="entry name" value="SSD"/>
    <property type="match status" value="1"/>
</dbReference>
<comment type="subcellular location">
    <subcellularLocation>
        <location evidence="1">Membrane</location>
        <topology evidence="1">Multi-pass membrane protein</topology>
    </subcellularLocation>
</comment>
<name>A0A9P1MWD4_9PELO</name>
<feature type="transmembrane region" description="Helical" evidence="7">
    <location>
        <begin position="376"/>
        <end position="406"/>
    </location>
</feature>
<organism evidence="9 10">
    <name type="scientific">Caenorhabditis angaria</name>
    <dbReference type="NCBI Taxonomy" id="860376"/>
    <lineage>
        <taxon>Eukaryota</taxon>
        <taxon>Metazoa</taxon>
        <taxon>Ecdysozoa</taxon>
        <taxon>Nematoda</taxon>
        <taxon>Chromadorea</taxon>
        <taxon>Rhabditida</taxon>
        <taxon>Rhabditina</taxon>
        <taxon>Rhabditomorpha</taxon>
        <taxon>Rhabditoidea</taxon>
        <taxon>Rhabditidae</taxon>
        <taxon>Peloderinae</taxon>
        <taxon>Caenorhabditis</taxon>
    </lineage>
</organism>
<protein>
    <recommendedName>
        <fullName evidence="8">SSD domain-containing protein</fullName>
    </recommendedName>
</protein>
<feature type="transmembrane region" description="Helical" evidence="7">
    <location>
        <begin position="347"/>
        <end position="370"/>
    </location>
</feature>
<feature type="transmembrane region" description="Helical" evidence="7">
    <location>
        <begin position="671"/>
        <end position="690"/>
    </location>
</feature>
<feature type="transmembrane region" description="Helical" evidence="7">
    <location>
        <begin position="697"/>
        <end position="717"/>
    </location>
</feature>
<evidence type="ECO:0000256" key="3">
    <source>
        <dbReference type="ARBA" id="ARBA00022692"/>
    </source>
</evidence>
<dbReference type="InterPro" id="IPR003392">
    <property type="entry name" value="PTHD_SSD"/>
</dbReference>
<evidence type="ECO:0000256" key="2">
    <source>
        <dbReference type="ARBA" id="ARBA00005585"/>
    </source>
</evidence>
<feature type="transmembrane region" description="Helical" evidence="7">
    <location>
        <begin position="248"/>
        <end position="267"/>
    </location>
</feature>
<dbReference type="Pfam" id="PF02460">
    <property type="entry name" value="Patched"/>
    <property type="match status" value="1"/>
</dbReference>
<dbReference type="InterPro" id="IPR051697">
    <property type="entry name" value="Patched_domain-protein"/>
</dbReference>
<feature type="transmembrane region" description="Helical" evidence="7">
    <location>
        <begin position="468"/>
        <end position="486"/>
    </location>
</feature>
<comment type="similarity">
    <text evidence="2">Belongs to the patched family.</text>
</comment>